<dbReference type="Proteomes" id="UP000838412">
    <property type="component" value="Chromosome 5"/>
</dbReference>
<feature type="domain" description="CCHC-type" evidence="2">
    <location>
        <begin position="206"/>
        <end position="222"/>
    </location>
</feature>
<name>A0A8K0EU17_BRALA</name>
<feature type="compositionally biased region" description="Low complexity" evidence="1">
    <location>
        <begin position="12"/>
        <end position="24"/>
    </location>
</feature>
<organism evidence="3 4">
    <name type="scientific">Branchiostoma lanceolatum</name>
    <name type="common">Common lancelet</name>
    <name type="synonym">Amphioxus lanceolatum</name>
    <dbReference type="NCBI Taxonomy" id="7740"/>
    <lineage>
        <taxon>Eukaryota</taxon>
        <taxon>Metazoa</taxon>
        <taxon>Chordata</taxon>
        <taxon>Cephalochordata</taxon>
        <taxon>Leptocardii</taxon>
        <taxon>Amphioxiformes</taxon>
        <taxon>Branchiostomatidae</taxon>
        <taxon>Branchiostoma</taxon>
    </lineage>
</organism>
<gene>
    <name evidence="3" type="primary">Hypp3296</name>
    <name evidence="3" type="ORF">BLAG_LOCUS19792</name>
</gene>
<sequence>MATAMTQPSDYAHATATPSEATTESDVRPGCKPLFFLEREVHEVSQNEPYFSNVEVYKAISRVLDGSKIRGIQQVRGMWRIYLSETADRANLLITGFNLRNKHVDMRDVHPFRQNDGVRITVKDVPLSVDDSAIAEGLRRYGAKLLGPLRRERLRVDGRLTNCETGDRFGFMQEPATPADHIPRNVELAGRWRARVFYRDQTTDRNCSKCLGKGHVMRNCTSDWRCSQCNKLGHKRVDCNKEDVSDNIQAQGVEETGIVSTSEDHSCENAGTEPEQSDRTSAKQRQITDFTVVNRKKKKGKDQKTGSQQSARVTRSVVRNTRQHGPQERQKGATGAPDQPSRQIQGPDPRVKELIEAGRYSWSSPPGSEATGSSTSSSEDDA</sequence>
<dbReference type="GO" id="GO:0002218">
    <property type="term" value="P:activation of innate immune response"/>
    <property type="evidence" value="ECO:0007669"/>
    <property type="project" value="InterPro"/>
</dbReference>
<dbReference type="InterPro" id="IPR042509">
    <property type="entry name" value="ZCCHC3"/>
</dbReference>
<dbReference type="SUPFAM" id="SSF57756">
    <property type="entry name" value="Retrovirus zinc finger-like domains"/>
    <property type="match status" value="1"/>
</dbReference>
<dbReference type="GO" id="GO:0003690">
    <property type="term" value="F:double-stranded DNA binding"/>
    <property type="evidence" value="ECO:0007669"/>
    <property type="project" value="InterPro"/>
</dbReference>
<dbReference type="Gene3D" id="4.10.60.10">
    <property type="entry name" value="Zinc finger, CCHC-type"/>
    <property type="match status" value="1"/>
</dbReference>
<dbReference type="SMART" id="SM00343">
    <property type="entry name" value="ZnF_C2HC"/>
    <property type="match status" value="2"/>
</dbReference>
<dbReference type="InterPro" id="IPR036875">
    <property type="entry name" value="Znf_CCHC_sf"/>
</dbReference>
<evidence type="ECO:0000313" key="4">
    <source>
        <dbReference type="Proteomes" id="UP000838412"/>
    </source>
</evidence>
<dbReference type="PANTHER" id="PTHR22639:SF3">
    <property type="entry name" value="ZINC FINGER CCHC DOMAIN-CONTAINING PROTEIN 3"/>
    <property type="match status" value="1"/>
</dbReference>
<feature type="compositionally biased region" description="Low complexity" evidence="1">
    <location>
        <begin position="363"/>
        <end position="382"/>
    </location>
</feature>
<feature type="domain" description="CCHC-type" evidence="2">
    <location>
        <begin position="225"/>
        <end position="241"/>
    </location>
</feature>
<evidence type="ECO:0000256" key="1">
    <source>
        <dbReference type="SAM" id="MobiDB-lite"/>
    </source>
</evidence>
<dbReference type="GO" id="GO:0008270">
    <property type="term" value="F:zinc ion binding"/>
    <property type="evidence" value="ECO:0007669"/>
    <property type="project" value="InterPro"/>
</dbReference>
<dbReference type="PANTHER" id="PTHR22639">
    <property type="entry name" value="GAG-RELATED PROTEIN"/>
    <property type="match status" value="1"/>
</dbReference>
<evidence type="ECO:0000313" key="3">
    <source>
        <dbReference type="EMBL" id="CAH1266041.1"/>
    </source>
</evidence>
<proteinExistence type="predicted"/>
<protein>
    <submittedName>
        <fullName evidence="3">Hypp3296 protein</fullName>
    </submittedName>
</protein>
<dbReference type="EMBL" id="OV696690">
    <property type="protein sequence ID" value="CAH1266041.1"/>
    <property type="molecule type" value="Genomic_DNA"/>
</dbReference>
<feature type="region of interest" description="Disordered" evidence="1">
    <location>
        <begin position="250"/>
        <end position="382"/>
    </location>
</feature>
<evidence type="ECO:0000259" key="2">
    <source>
        <dbReference type="SMART" id="SM00343"/>
    </source>
</evidence>
<feature type="region of interest" description="Disordered" evidence="1">
    <location>
        <begin position="1"/>
        <end position="27"/>
    </location>
</feature>
<keyword evidence="4" id="KW-1185">Reference proteome</keyword>
<feature type="compositionally biased region" description="Polar residues" evidence="1">
    <location>
        <begin position="311"/>
        <end position="324"/>
    </location>
</feature>
<dbReference type="AlphaFoldDB" id="A0A8K0EU17"/>
<dbReference type="InterPro" id="IPR001878">
    <property type="entry name" value="Znf_CCHC"/>
</dbReference>
<dbReference type="OrthoDB" id="3863715at2759"/>
<dbReference type="GO" id="GO:0003723">
    <property type="term" value="F:RNA binding"/>
    <property type="evidence" value="ECO:0007669"/>
    <property type="project" value="InterPro"/>
</dbReference>
<reference evidence="3" key="1">
    <citation type="submission" date="2022-01" db="EMBL/GenBank/DDBJ databases">
        <authorList>
            <person name="Braso-Vives M."/>
        </authorList>
    </citation>
    <scope>NUCLEOTIDE SEQUENCE</scope>
</reference>
<accession>A0A8K0EU17</accession>